<evidence type="ECO:0000313" key="5">
    <source>
        <dbReference type="Proteomes" id="UP000001037"/>
    </source>
</evidence>
<dbReference type="Pfam" id="PF02568">
    <property type="entry name" value="ThiI"/>
    <property type="match status" value="1"/>
</dbReference>
<dbReference type="GO" id="GO:0002937">
    <property type="term" value="P:tRNA 4-thiouridine biosynthesis"/>
    <property type="evidence" value="ECO:0007669"/>
    <property type="project" value="TreeGrafter"/>
</dbReference>
<dbReference type="HOGENOM" id="CLU_1232805_0_0_2"/>
<keyword evidence="2" id="KW-0067">ATP-binding</keyword>
<dbReference type="GO" id="GO:0005829">
    <property type="term" value="C:cytosol"/>
    <property type="evidence" value="ECO:0007669"/>
    <property type="project" value="TreeGrafter"/>
</dbReference>
<dbReference type="GO" id="GO:0004810">
    <property type="term" value="F:CCA tRNA nucleotidyltransferase activity"/>
    <property type="evidence" value="ECO:0007669"/>
    <property type="project" value="InterPro"/>
</dbReference>
<dbReference type="KEGG" id="pfm:Pyrfu_0846"/>
<dbReference type="Proteomes" id="UP000001037">
    <property type="component" value="Chromosome"/>
</dbReference>
<dbReference type="OrthoDB" id="372227at2157"/>
<proteinExistence type="predicted"/>
<dbReference type="GO" id="GO:0005524">
    <property type="term" value="F:ATP binding"/>
    <property type="evidence" value="ECO:0007669"/>
    <property type="project" value="UniProtKB-KW"/>
</dbReference>
<organism evidence="4 5">
    <name type="scientific">Pyrolobus fumarii (strain DSM 11204 / 1A)</name>
    <dbReference type="NCBI Taxonomy" id="694429"/>
    <lineage>
        <taxon>Archaea</taxon>
        <taxon>Thermoproteota</taxon>
        <taxon>Thermoprotei</taxon>
        <taxon>Desulfurococcales</taxon>
        <taxon>Pyrodictiaceae</taxon>
        <taxon>Pyrolobus</taxon>
    </lineage>
</organism>
<keyword evidence="1" id="KW-0547">Nucleotide-binding</keyword>
<dbReference type="InParanoid" id="G0EDU6"/>
<sequence>MSRSEYPGGVLTHGKLLYPLPPGRYLLLYSGGLDSTYLLKTLLEDDNIEVVPLHAYISRVTLHAAIENLKRVKPRGKQVKLCITNHGDLLRLAVRRLRKSRLVEYTCIACKALMMMEASIVAEKLGGVNGIITGESLGQVASQTLPNMVVVHSYSKLPIYTPLLAADKHEASNIMAHLLEKTPSCRFLPPRRVTRADYVLTRMILDEIGIEELASLTLVEIVTL</sequence>
<evidence type="ECO:0000259" key="3">
    <source>
        <dbReference type="Pfam" id="PF02568"/>
    </source>
</evidence>
<evidence type="ECO:0000256" key="1">
    <source>
        <dbReference type="ARBA" id="ARBA00022741"/>
    </source>
</evidence>
<dbReference type="GeneID" id="11139318"/>
<dbReference type="Gene3D" id="3.40.50.620">
    <property type="entry name" value="HUPs"/>
    <property type="match status" value="1"/>
</dbReference>
<dbReference type="RefSeq" id="WP_014026392.1">
    <property type="nucleotide sequence ID" value="NC_015931.1"/>
</dbReference>
<dbReference type="STRING" id="694429.Pyrfu_0846"/>
<dbReference type="SUPFAM" id="SSF52402">
    <property type="entry name" value="Adenine nucleotide alpha hydrolases-like"/>
    <property type="match status" value="1"/>
</dbReference>
<dbReference type="PANTHER" id="PTHR43209:SF1">
    <property type="entry name" value="TRNA SULFURTRANSFERASE"/>
    <property type="match status" value="1"/>
</dbReference>
<keyword evidence="5" id="KW-1185">Reference proteome</keyword>
<dbReference type="InterPro" id="IPR050102">
    <property type="entry name" value="tRNA_sulfurtransferase_ThiI"/>
</dbReference>
<dbReference type="PANTHER" id="PTHR43209">
    <property type="entry name" value="TRNA SULFURTRANSFERASE"/>
    <property type="match status" value="1"/>
</dbReference>
<evidence type="ECO:0000313" key="4">
    <source>
        <dbReference type="EMBL" id="AEM38715.1"/>
    </source>
</evidence>
<evidence type="ECO:0000256" key="2">
    <source>
        <dbReference type="ARBA" id="ARBA00022840"/>
    </source>
</evidence>
<protein>
    <submittedName>
        <fullName evidence="4">Thiamine biosynthesis protein</fullName>
    </submittedName>
</protein>
<name>G0EDU6_PYRF1</name>
<dbReference type="InterPro" id="IPR014729">
    <property type="entry name" value="Rossmann-like_a/b/a_fold"/>
</dbReference>
<reference evidence="4 5" key="1">
    <citation type="journal article" date="2011" name="Stand. Genomic Sci.">
        <title>Complete genome sequence of the hyperthermophilic chemolithoautotroph Pyrolobus fumarii type strain (1A).</title>
        <authorList>
            <person name="Anderson I."/>
            <person name="Goker M."/>
            <person name="Nolan M."/>
            <person name="Lucas S."/>
            <person name="Hammon N."/>
            <person name="Deshpande S."/>
            <person name="Cheng J.F."/>
            <person name="Tapia R."/>
            <person name="Han C."/>
            <person name="Goodwin L."/>
            <person name="Pitluck S."/>
            <person name="Huntemann M."/>
            <person name="Liolios K."/>
            <person name="Ivanova N."/>
            <person name="Pagani I."/>
            <person name="Mavromatis K."/>
            <person name="Ovchinikova G."/>
            <person name="Pati A."/>
            <person name="Chen A."/>
            <person name="Palaniappan K."/>
            <person name="Land M."/>
            <person name="Hauser L."/>
            <person name="Brambilla E.M."/>
            <person name="Huber H."/>
            <person name="Yasawong M."/>
            <person name="Rohde M."/>
            <person name="Spring S."/>
            <person name="Abt B."/>
            <person name="Sikorski J."/>
            <person name="Wirth R."/>
            <person name="Detter J.C."/>
            <person name="Woyke T."/>
            <person name="Bristow J."/>
            <person name="Eisen J.A."/>
            <person name="Markowitz V."/>
            <person name="Hugenholtz P."/>
            <person name="Kyrpides N.C."/>
            <person name="Klenk H.P."/>
            <person name="Lapidus A."/>
        </authorList>
    </citation>
    <scope>NUCLEOTIDE SEQUENCE [LARGE SCALE GENOMIC DNA]</scope>
    <source>
        <strain evidence="5">DSM 11204 / 1A</strain>
    </source>
</reference>
<dbReference type="AlphaFoldDB" id="G0EDU6"/>
<feature type="domain" description="Thil AANH" evidence="3">
    <location>
        <begin position="23"/>
        <end position="174"/>
    </location>
</feature>
<gene>
    <name evidence="4" type="ordered locus">Pyrfu_0846</name>
</gene>
<dbReference type="EMBL" id="CP002838">
    <property type="protein sequence ID" value="AEM38715.1"/>
    <property type="molecule type" value="Genomic_DNA"/>
</dbReference>
<dbReference type="InterPro" id="IPR020536">
    <property type="entry name" value="ThiI_AANH"/>
</dbReference>
<dbReference type="eggNOG" id="arCOG00038">
    <property type="taxonomic scope" value="Archaea"/>
</dbReference>
<accession>G0EDU6</accession>
<dbReference type="GO" id="GO:0052837">
    <property type="term" value="P:thiazole biosynthetic process"/>
    <property type="evidence" value="ECO:0007669"/>
    <property type="project" value="TreeGrafter"/>
</dbReference>